<feature type="transmembrane region" description="Helical" evidence="1">
    <location>
        <begin position="239"/>
        <end position="263"/>
    </location>
</feature>
<name>A0A4Y1RPS5_PRUDU</name>
<feature type="transmembrane region" description="Helical" evidence="1">
    <location>
        <begin position="384"/>
        <end position="413"/>
    </location>
</feature>
<reference evidence="2" key="1">
    <citation type="journal article" date="2019" name="Science">
        <title>Mutation of a bHLH transcription factor allowed almond domestication.</title>
        <authorList>
            <person name="Sanchez-Perez R."/>
            <person name="Pavan S."/>
            <person name="Mazzeo R."/>
            <person name="Moldovan C."/>
            <person name="Aiese Cigliano R."/>
            <person name="Del Cueto J."/>
            <person name="Ricciardi F."/>
            <person name="Lotti C."/>
            <person name="Ricciardi L."/>
            <person name="Dicenta F."/>
            <person name="Lopez-Marques R.L."/>
            <person name="Lindberg Moller B."/>
        </authorList>
    </citation>
    <scope>NUCLEOTIDE SEQUENCE</scope>
</reference>
<feature type="transmembrane region" description="Helical" evidence="1">
    <location>
        <begin position="342"/>
        <end position="364"/>
    </location>
</feature>
<keyword evidence="1" id="KW-0812">Transmembrane</keyword>
<feature type="transmembrane region" description="Helical" evidence="1">
    <location>
        <begin position="34"/>
        <end position="52"/>
    </location>
</feature>
<feature type="transmembrane region" description="Helical" evidence="1">
    <location>
        <begin position="283"/>
        <end position="305"/>
    </location>
</feature>
<protein>
    <submittedName>
        <fullName evidence="2">Proton-dependent oligopeptide transport family protein</fullName>
    </submittedName>
</protein>
<keyword evidence="1" id="KW-1133">Transmembrane helix</keyword>
<evidence type="ECO:0000313" key="2">
    <source>
        <dbReference type="EMBL" id="BBH06250.1"/>
    </source>
</evidence>
<proteinExistence type="predicted"/>
<keyword evidence="1" id="KW-0472">Membrane</keyword>
<evidence type="ECO:0000256" key="1">
    <source>
        <dbReference type="SAM" id="Phobius"/>
    </source>
</evidence>
<organism evidence="2">
    <name type="scientific">Prunus dulcis</name>
    <name type="common">Almond</name>
    <name type="synonym">Amygdalus dulcis</name>
    <dbReference type="NCBI Taxonomy" id="3755"/>
    <lineage>
        <taxon>Eukaryota</taxon>
        <taxon>Viridiplantae</taxon>
        <taxon>Streptophyta</taxon>
        <taxon>Embryophyta</taxon>
        <taxon>Tracheophyta</taxon>
        <taxon>Spermatophyta</taxon>
        <taxon>Magnoliopsida</taxon>
        <taxon>eudicotyledons</taxon>
        <taxon>Gunneridae</taxon>
        <taxon>Pentapetalae</taxon>
        <taxon>rosids</taxon>
        <taxon>fabids</taxon>
        <taxon>Rosales</taxon>
        <taxon>Rosaceae</taxon>
        <taxon>Amygdaloideae</taxon>
        <taxon>Amygdaleae</taxon>
        <taxon>Prunus</taxon>
    </lineage>
</organism>
<dbReference type="AlphaFoldDB" id="A0A4Y1RPS5"/>
<dbReference type="EMBL" id="AP019302">
    <property type="protein sequence ID" value="BBH06250.1"/>
    <property type="molecule type" value="Genomic_DNA"/>
</dbReference>
<sequence length="420" mass="46401">MSLLGFSTCIIWHHQHNALFTQHIVDAFLGNYRMLMISSTYAFVAGFGALALSTPPMLGWATGTCTAYEAECLGPVQKILFYIPLPLIAVGITGQATSLVQLAHDERPQWLGPSHIHCSNNLAGPIRPQPDYTRIRHFLFNGNDGPTNRVIAIRPRPDTRIQGPLRLHPGNARPCSRRSLHTRRLVRGDERRVRYWKHLLRSASESLEPEGLVREVSSSHSSVCVKRSQIKVWGLKRSVAAISIGLAASMVLSSLCCVVAALVEARRLAVVKSSGLIDLPEETIPMTMFWLVPHFVLLGCTDGIFRRAIGSLYMVALISDEEAKNLEASKVLQCQYAGFYDMAVYGVGVMGSVLSVHVVGEISSEGGKINWFQHTLNTSRLDNYYWTLAALVAINLLIFFVLAACCGACFYVVSRFKDAK</sequence>
<gene>
    <name evidence="2" type="ORF">Prudu_017839</name>
</gene>
<dbReference type="PANTHER" id="PTHR11654">
    <property type="entry name" value="OLIGOPEPTIDE TRANSPORTER-RELATED"/>
    <property type="match status" value="1"/>
</dbReference>
<dbReference type="Gene3D" id="1.20.1250.20">
    <property type="entry name" value="MFS general substrate transporter like domains"/>
    <property type="match status" value="2"/>
</dbReference>
<accession>A0A4Y1RPS5</accession>
<dbReference type="InterPro" id="IPR036259">
    <property type="entry name" value="MFS_trans_sf"/>
</dbReference>